<dbReference type="GO" id="GO:0006366">
    <property type="term" value="P:transcription by RNA polymerase II"/>
    <property type="evidence" value="ECO:0007669"/>
    <property type="project" value="InterPro"/>
</dbReference>
<dbReference type="Pfam" id="PF15497">
    <property type="entry name" value="SNAPC5"/>
    <property type="match status" value="1"/>
</dbReference>
<evidence type="ECO:0000313" key="3">
    <source>
        <dbReference type="Proteomes" id="UP000749559"/>
    </source>
</evidence>
<dbReference type="InterPro" id="IPR029138">
    <property type="entry name" value="SNAPC5"/>
</dbReference>
<feature type="compositionally biased region" description="Basic and acidic residues" evidence="1">
    <location>
        <begin position="45"/>
        <end position="68"/>
    </location>
</feature>
<feature type="compositionally biased region" description="Polar residues" evidence="1">
    <location>
        <begin position="111"/>
        <end position="124"/>
    </location>
</feature>
<proteinExistence type="predicted"/>
<dbReference type="PANTHER" id="PTHR15333">
    <property type="entry name" value="SNRNA-ACTIVATING PROTEIN COMPLEX SUBUNIT 5"/>
    <property type="match status" value="1"/>
</dbReference>
<name>A0A8J1TU50_OWEFU</name>
<feature type="region of interest" description="Disordered" evidence="1">
    <location>
        <begin position="45"/>
        <end position="124"/>
    </location>
</feature>
<reference evidence="2" key="1">
    <citation type="submission" date="2022-03" db="EMBL/GenBank/DDBJ databases">
        <authorList>
            <person name="Martin C."/>
        </authorList>
    </citation>
    <scope>NUCLEOTIDE SEQUENCE</scope>
</reference>
<dbReference type="GO" id="GO:0005634">
    <property type="term" value="C:nucleus"/>
    <property type="evidence" value="ECO:0007669"/>
    <property type="project" value="InterPro"/>
</dbReference>
<sequence>MAHHSELRVLKEEEKVLTNLSRKLADQLNRLKVEELTILFKIRERDNKETGLEETKKDQEQDATVQKEDADDLDVNIQPLLDLDLGPTGDRYQDEEEEEEEDDMDTEMEENNQLTYMFNTDMTE</sequence>
<dbReference type="PANTHER" id="PTHR15333:SF2">
    <property type="entry name" value="SNRNA-ACTIVATING PROTEIN COMPLEX SUBUNIT 5"/>
    <property type="match status" value="1"/>
</dbReference>
<comment type="caution">
    <text evidence="2">The sequence shown here is derived from an EMBL/GenBank/DDBJ whole genome shotgun (WGS) entry which is preliminary data.</text>
</comment>
<evidence type="ECO:0000256" key="1">
    <source>
        <dbReference type="SAM" id="MobiDB-lite"/>
    </source>
</evidence>
<feature type="compositionally biased region" description="Acidic residues" evidence="1">
    <location>
        <begin position="93"/>
        <end position="110"/>
    </location>
</feature>
<dbReference type="GO" id="GO:0006384">
    <property type="term" value="P:transcription initiation at RNA polymerase III promoter"/>
    <property type="evidence" value="ECO:0007669"/>
    <property type="project" value="InterPro"/>
</dbReference>
<protein>
    <submittedName>
        <fullName evidence="2">Uncharacterized protein</fullName>
    </submittedName>
</protein>
<dbReference type="AlphaFoldDB" id="A0A8J1TU50"/>
<organism evidence="2 3">
    <name type="scientific">Owenia fusiformis</name>
    <name type="common">Polychaete worm</name>
    <dbReference type="NCBI Taxonomy" id="6347"/>
    <lineage>
        <taxon>Eukaryota</taxon>
        <taxon>Metazoa</taxon>
        <taxon>Spiralia</taxon>
        <taxon>Lophotrochozoa</taxon>
        <taxon>Annelida</taxon>
        <taxon>Polychaeta</taxon>
        <taxon>Sedentaria</taxon>
        <taxon>Canalipalpata</taxon>
        <taxon>Sabellida</taxon>
        <taxon>Oweniida</taxon>
        <taxon>Oweniidae</taxon>
        <taxon>Owenia</taxon>
    </lineage>
</organism>
<gene>
    <name evidence="2" type="ORF">OFUS_LOCUS15347</name>
</gene>
<dbReference type="Proteomes" id="UP000749559">
    <property type="component" value="Unassembled WGS sequence"/>
</dbReference>
<evidence type="ECO:0000313" key="2">
    <source>
        <dbReference type="EMBL" id="CAH1790092.1"/>
    </source>
</evidence>
<dbReference type="EMBL" id="CAIIXF020000007">
    <property type="protein sequence ID" value="CAH1790092.1"/>
    <property type="molecule type" value="Genomic_DNA"/>
</dbReference>
<accession>A0A8J1TU50</accession>
<keyword evidence="3" id="KW-1185">Reference proteome</keyword>